<feature type="modified residue" description="4-aspartylphosphate" evidence="5">
    <location>
        <position position="401"/>
    </location>
</feature>
<evidence type="ECO:0000256" key="5">
    <source>
        <dbReference type="PROSITE-ProRule" id="PRU00169"/>
    </source>
</evidence>
<evidence type="ECO:0000256" key="1">
    <source>
        <dbReference type="ARBA" id="ARBA00000085"/>
    </source>
</evidence>
<gene>
    <name evidence="10" type="ORF">EYD45_02820</name>
</gene>
<dbReference type="Pfam" id="PF00072">
    <property type="entry name" value="Response_reg"/>
    <property type="match status" value="1"/>
</dbReference>
<keyword evidence="6" id="KW-0175">Coiled coil</keyword>
<evidence type="ECO:0000256" key="6">
    <source>
        <dbReference type="SAM" id="Coils"/>
    </source>
</evidence>
<feature type="transmembrane region" description="Helical" evidence="7">
    <location>
        <begin position="41"/>
        <end position="62"/>
    </location>
</feature>
<feature type="domain" description="Histidine kinase" evidence="8">
    <location>
        <begin position="104"/>
        <end position="328"/>
    </location>
</feature>
<feature type="domain" description="Response regulatory" evidence="9">
    <location>
        <begin position="352"/>
        <end position="470"/>
    </location>
</feature>
<dbReference type="SMART" id="SM00387">
    <property type="entry name" value="HATPase_c"/>
    <property type="match status" value="1"/>
</dbReference>
<keyword evidence="7" id="KW-1133">Transmembrane helix</keyword>
<evidence type="ECO:0000259" key="8">
    <source>
        <dbReference type="PROSITE" id="PS50109"/>
    </source>
</evidence>
<dbReference type="InterPro" id="IPR001789">
    <property type="entry name" value="Sig_transdc_resp-reg_receiver"/>
</dbReference>
<evidence type="ECO:0000256" key="7">
    <source>
        <dbReference type="SAM" id="Phobius"/>
    </source>
</evidence>
<dbReference type="PANTHER" id="PTHR45339">
    <property type="entry name" value="HYBRID SIGNAL TRANSDUCTION HISTIDINE KINASE J"/>
    <property type="match status" value="1"/>
</dbReference>
<dbReference type="CDD" id="cd00082">
    <property type="entry name" value="HisKA"/>
    <property type="match status" value="1"/>
</dbReference>
<dbReference type="GO" id="GO:0000155">
    <property type="term" value="F:phosphorelay sensor kinase activity"/>
    <property type="evidence" value="ECO:0007669"/>
    <property type="project" value="InterPro"/>
</dbReference>
<dbReference type="Pfam" id="PF00512">
    <property type="entry name" value="HisKA"/>
    <property type="match status" value="1"/>
</dbReference>
<dbReference type="InterPro" id="IPR004358">
    <property type="entry name" value="Sig_transdc_His_kin-like_C"/>
</dbReference>
<keyword evidence="3 5" id="KW-0597">Phosphoprotein</keyword>
<dbReference type="CDD" id="cd17546">
    <property type="entry name" value="REC_hyHK_CKI1_RcsC-like"/>
    <property type="match status" value="1"/>
</dbReference>
<dbReference type="InterPro" id="IPR005467">
    <property type="entry name" value="His_kinase_dom"/>
</dbReference>
<dbReference type="PRINTS" id="PR00344">
    <property type="entry name" value="BCTRLSENSOR"/>
</dbReference>
<dbReference type="EMBL" id="SIRT01000001">
    <property type="protein sequence ID" value="TBN06834.1"/>
    <property type="molecule type" value="Genomic_DNA"/>
</dbReference>
<dbReference type="InterPro" id="IPR011006">
    <property type="entry name" value="CheY-like_superfamily"/>
</dbReference>
<protein>
    <recommendedName>
        <fullName evidence="2">histidine kinase</fullName>
        <ecNumber evidence="2">2.7.13.3</ecNumber>
    </recommendedName>
</protein>
<organism evidence="10 11">
    <name type="scientific">Hyunsoonleella flava</name>
    <dbReference type="NCBI Taxonomy" id="2527939"/>
    <lineage>
        <taxon>Bacteria</taxon>
        <taxon>Pseudomonadati</taxon>
        <taxon>Bacteroidota</taxon>
        <taxon>Flavobacteriia</taxon>
        <taxon>Flavobacteriales</taxon>
        <taxon>Flavobacteriaceae</taxon>
    </lineage>
</organism>
<dbReference type="PANTHER" id="PTHR45339:SF1">
    <property type="entry name" value="HYBRID SIGNAL TRANSDUCTION HISTIDINE KINASE J"/>
    <property type="match status" value="1"/>
</dbReference>
<dbReference type="Pfam" id="PF02518">
    <property type="entry name" value="HATPase_c"/>
    <property type="match status" value="1"/>
</dbReference>
<feature type="coiled-coil region" evidence="6">
    <location>
        <begin position="74"/>
        <end position="101"/>
    </location>
</feature>
<dbReference type="SMART" id="SM00448">
    <property type="entry name" value="REC"/>
    <property type="match status" value="1"/>
</dbReference>
<comment type="caution">
    <text evidence="10">The sequence shown here is derived from an EMBL/GenBank/DDBJ whole genome shotgun (WGS) entry which is preliminary data.</text>
</comment>
<dbReference type="InterPro" id="IPR003661">
    <property type="entry name" value="HisK_dim/P_dom"/>
</dbReference>
<dbReference type="OrthoDB" id="9811889at2"/>
<dbReference type="SUPFAM" id="SSF47384">
    <property type="entry name" value="Homodimeric domain of signal transducing histidine kinase"/>
    <property type="match status" value="1"/>
</dbReference>
<dbReference type="EC" id="2.7.13.3" evidence="2"/>
<dbReference type="Gene3D" id="3.30.565.10">
    <property type="entry name" value="Histidine kinase-like ATPase, C-terminal domain"/>
    <property type="match status" value="1"/>
</dbReference>
<dbReference type="InterPro" id="IPR003594">
    <property type="entry name" value="HATPase_dom"/>
</dbReference>
<comment type="catalytic activity">
    <reaction evidence="1">
        <text>ATP + protein L-histidine = ADP + protein N-phospho-L-histidine.</text>
        <dbReference type="EC" id="2.7.13.3"/>
    </reaction>
</comment>
<dbReference type="InterPro" id="IPR036890">
    <property type="entry name" value="HATPase_C_sf"/>
</dbReference>
<keyword evidence="7" id="KW-0472">Membrane</keyword>
<keyword evidence="4" id="KW-0902">Two-component regulatory system</keyword>
<dbReference type="PROSITE" id="PS50109">
    <property type="entry name" value="HIS_KIN"/>
    <property type="match status" value="1"/>
</dbReference>
<dbReference type="Gene3D" id="3.40.50.2300">
    <property type="match status" value="1"/>
</dbReference>
<keyword evidence="11" id="KW-1185">Reference proteome</keyword>
<evidence type="ECO:0000256" key="2">
    <source>
        <dbReference type="ARBA" id="ARBA00012438"/>
    </source>
</evidence>
<dbReference type="PROSITE" id="PS50110">
    <property type="entry name" value="RESPONSE_REGULATORY"/>
    <property type="match status" value="1"/>
</dbReference>
<dbReference type="Gene3D" id="1.10.287.130">
    <property type="match status" value="1"/>
</dbReference>
<name>A0A4Q9FK84_9FLAO</name>
<dbReference type="RefSeq" id="WP_130962821.1">
    <property type="nucleotide sequence ID" value="NZ_SIRT01000001.1"/>
</dbReference>
<feature type="transmembrane region" description="Helical" evidence="7">
    <location>
        <begin position="12"/>
        <end position="35"/>
    </location>
</feature>
<dbReference type="AlphaFoldDB" id="A0A4Q9FK84"/>
<dbReference type="SMART" id="SM00388">
    <property type="entry name" value="HisKA"/>
    <property type="match status" value="1"/>
</dbReference>
<proteinExistence type="predicted"/>
<reference evidence="10 11" key="1">
    <citation type="submission" date="2019-02" db="EMBL/GenBank/DDBJ databases">
        <title>Hyunsoonleella sp., isolated from marine sediment.</title>
        <authorList>
            <person name="Liu B.-T."/>
        </authorList>
    </citation>
    <scope>NUCLEOTIDE SEQUENCE [LARGE SCALE GENOMIC DNA]</scope>
    <source>
        <strain evidence="10 11">T58</strain>
    </source>
</reference>
<sequence>MKFPPKSKLGFKLWTIGFILGLVTLGILFFAGRYISDSADYFSTLSFLLFMLLVIVAGAFLYTLRSQLDSDVVESYLNQKINELEEQLEEANEDSEHKSVYLENMSHEIRIPLSTILGMIRMLKNTDLDIDQKAQVEIAEYSSEHLLQLINMILNNSKGVDTNLELEQVPISLQSDFTKLFKIFEYQAWEKGLEFSYKFLTNKKQDFLLLGDIGKIQQVLINLVNNSIKFTNNGKIEVTIDHKVTYDDLQVVSFYIKDTGIGMSSIEQDQAFGNLENKNASPAVKHYRGSGIGLAVSKKLVELMGGELKFESKENEGSTFYFSLQLQKTLNVITEPLKEAPVLLNKYDFRFSVLVAEDNKMNQKVIKFLLEQHGAECTFATNGLEAVNLYKVINFDMIFMDIYMPEINGYEATRIIKNSDKYAKNNIPIVAVSASAFEEDIEKAKAAGVDEFLAKPIDNEKLNSVLRKYALKKEEQVS</sequence>
<keyword evidence="7" id="KW-0812">Transmembrane</keyword>
<accession>A0A4Q9FK84</accession>
<evidence type="ECO:0000256" key="4">
    <source>
        <dbReference type="ARBA" id="ARBA00023012"/>
    </source>
</evidence>
<dbReference type="SUPFAM" id="SSF52172">
    <property type="entry name" value="CheY-like"/>
    <property type="match status" value="1"/>
</dbReference>
<evidence type="ECO:0000259" key="9">
    <source>
        <dbReference type="PROSITE" id="PS50110"/>
    </source>
</evidence>
<evidence type="ECO:0000313" key="11">
    <source>
        <dbReference type="Proteomes" id="UP000291142"/>
    </source>
</evidence>
<evidence type="ECO:0000313" key="10">
    <source>
        <dbReference type="EMBL" id="TBN06834.1"/>
    </source>
</evidence>
<evidence type="ECO:0000256" key="3">
    <source>
        <dbReference type="ARBA" id="ARBA00022553"/>
    </source>
</evidence>
<dbReference type="Proteomes" id="UP000291142">
    <property type="component" value="Unassembled WGS sequence"/>
</dbReference>
<dbReference type="FunFam" id="3.30.565.10:FF:000010">
    <property type="entry name" value="Sensor histidine kinase RcsC"/>
    <property type="match status" value="1"/>
</dbReference>
<dbReference type="InterPro" id="IPR036097">
    <property type="entry name" value="HisK_dim/P_sf"/>
</dbReference>
<dbReference type="SUPFAM" id="SSF55874">
    <property type="entry name" value="ATPase domain of HSP90 chaperone/DNA topoisomerase II/histidine kinase"/>
    <property type="match status" value="1"/>
</dbReference>